<comment type="caution">
    <text evidence="1">The sequence shown here is derived from an EMBL/GenBank/DDBJ whole genome shotgun (WGS) entry which is preliminary data.</text>
</comment>
<evidence type="ECO:0000313" key="2">
    <source>
        <dbReference type="Proteomes" id="UP000018168"/>
    </source>
</evidence>
<dbReference type="EMBL" id="CBEP010000091">
    <property type="protein sequence ID" value="CDC05037.1"/>
    <property type="molecule type" value="Genomic_DNA"/>
</dbReference>
<proteinExistence type="predicted"/>
<dbReference type="AlphaFoldDB" id="R6P537"/>
<dbReference type="Proteomes" id="UP000018168">
    <property type="component" value="Unassembled WGS sequence"/>
</dbReference>
<evidence type="ECO:0000313" key="1">
    <source>
        <dbReference type="EMBL" id="CDC05037.1"/>
    </source>
</evidence>
<organism evidence="1 2">
    <name type="scientific">[Clostridium] leptum CAG:27</name>
    <dbReference type="NCBI Taxonomy" id="1263068"/>
    <lineage>
        <taxon>Bacteria</taxon>
        <taxon>Bacillati</taxon>
        <taxon>Bacillota</taxon>
        <taxon>Clostridia</taxon>
        <taxon>Eubacteriales</taxon>
        <taxon>Oscillospiraceae</taxon>
        <taxon>Oscillospiraceae incertae sedis</taxon>
    </lineage>
</organism>
<protein>
    <submittedName>
        <fullName evidence="1">Uncharacterized protein</fullName>
    </submittedName>
</protein>
<gene>
    <name evidence="1" type="ORF">BN578_00569</name>
</gene>
<sequence>MRTYRTAYIRHCMRYYACNPNPKFKSIAEKQDWYACENALKFFSDRDKDILLFVYRESNTISDNVYRAAVENHINQNRIWDLMVRLEQEIAKLRGLS</sequence>
<name>R6P537_9FIRM</name>
<reference evidence="1" key="1">
    <citation type="submission" date="2012-11" db="EMBL/GenBank/DDBJ databases">
        <title>Dependencies among metagenomic species, viruses, plasmids and units of genetic variation.</title>
        <authorList>
            <person name="Nielsen H.B."/>
            <person name="Almeida M."/>
            <person name="Juncker A.S."/>
            <person name="Rasmussen S."/>
            <person name="Li J."/>
            <person name="Sunagawa S."/>
            <person name="Plichta D."/>
            <person name="Gautier L."/>
            <person name="Le Chatelier E."/>
            <person name="Peletier E."/>
            <person name="Bonde I."/>
            <person name="Nielsen T."/>
            <person name="Manichanh C."/>
            <person name="Arumugam M."/>
            <person name="Batto J."/>
            <person name="Santos M.B.Q.D."/>
            <person name="Blom N."/>
            <person name="Borruel N."/>
            <person name="Burgdorf K.S."/>
            <person name="Boumezbeur F."/>
            <person name="Casellas F."/>
            <person name="Dore J."/>
            <person name="Guarner F."/>
            <person name="Hansen T."/>
            <person name="Hildebrand F."/>
            <person name="Kaas R.S."/>
            <person name="Kennedy S."/>
            <person name="Kristiansen K."/>
            <person name="Kultima J.R."/>
            <person name="Leonard P."/>
            <person name="Levenez F."/>
            <person name="Lund O."/>
            <person name="Moumen B."/>
            <person name="Le Paslier D."/>
            <person name="Pons N."/>
            <person name="Pedersen O."/>
            <person name="Prifti E."/>
            <person name="Qin J."/>
            <person name="Raes J."/>
            <person name="Tap J."/>
            <person name="Tims S."/>
            <person name="Ussery D.W."/>
            <person name="Yamada T."/>
            <person name="MetaHit consortium"/>
            <person name="Renault P."/>
            <person name="Sicheritz-Ponten T."/>
            <person name="Bork P."/>
            <person name="Wang J."/>
            <person name="Brunak S."/>
            <person name="Ehrlich S.D."/>
        </authorList>
    </citation>
    <scope>NUCLEOTIDE SEQUENCE [LARGE SCALE GENOMIC DNA]</scope>
</reference>
<accession>R6P537</accession>